<dbReference type="SUPFAM" id="SSF47413">
    <property type="entry name" value="lambda repressor-like DNA-binding domains"/>
    <property type="match status" value="1"/>
</dbReference>
<protein>
    <submittedName>
        <fullName evidence="2">XRE family transcriptional regulator</fullName>
    </submittedName>
</protein>
<name>A0A5F1YFM3_9LEPT</name>
<dbReference type="EMBL" id="RQFA01000007">
    <property type="protein sequence ID" value="TGK39190.1"/>
    <property type="molecule type" value="Genomic_DNA"/>
</dbReference>
<proteinExistence type="predicted"/>
<evidence type="ECO:0000313" key="2">
    <source>
        <dbReference type="EMBL" id="TGK39190.1"/>
    </source>
</evidence>
<comment type="caution">
    <text evidence="2">The sequence shown here is derived from an EMBL/GenBank/DDBJ whole genome shotgun (WGS) entry which is preliminary data.</text>
</comment>
<dbReference type="CDD" id="cd00093">
    <property type="entry name" value="HTH_XRE"/>
    <property type="match status" value="1"/>
</dbReference>
<dbReference type="PROSITE" id="PS50943">
    <property type="entry name" value="HTH_CROC1"/>
    <property type="match status" value="1"/>
</dbReference>
<accession>A0A5F1YFM3</accession>
<dbReference type="AlphaFoldDB" id="A0A5F1YFM3"/>
<evidence type="ECO:0000313" key="3">
    <source>
        <dbReference type="Proteomes" id="UP000298277"/>
    </source>
</evidence>
<dbReference type="OrthoDB" id="342596at2"/>
<reference evidence="2" key="1">
    <citation type="journal article" date="2019" name="PLoS Negl. Trop. Dis.">
        <title>Revisiting the worldwide diversity of Leptospira species in the environment.</title>
        <authorList>
            <person name="Vincent A.T."/>
            <person name="Schiettekatte O."/>
            <person name="Bourhy P."/>
            <person name="Veyrier F.J."/>
            <person name="Picardeau M."/>
        </authorList>
    </citation>
    <scope>NUCLEOTIDE SEQUENCE [LARGE SCALE GENOMIC DNA]</scope>
    <source>
        <strain evidence="2">201800299</strain>
    </source>
</reference>
<feature type="domain" description="HTH cro/C1-type" evidence="1">
    <location>
        <begin position="21"/>
        <end position="68"/>
    </location>
</feature>
<dbReference type="GO" id="GO:0003677">
    <property type="term" value="F:DNA binding"/>
    <property type="evidence" value="ECO:0007669"/>
    <property type="project" value="InterPro"/>
</dbReference>
<keyword evidence="3" id="KW-1185">Reference proteome</keyword>
<dbReference type="Pfam" id="PF01381">
    <property type="entry name" value="HTH_3"/>
    <property type="match status" value="1"/>
</dbReference>
<dbReference type="InterPro" id="IPR001387">
    <property type="entry name" value="Cro/C1-type_HTH"/>
</dbReference>
<organism evidence="2 3">
    <name type="scientific">Leptospira gomenensis</name>
    <dbReference type="NCBI Taxonomy" id="2484974"/>
    <lineage>
        <taxon>Bacteria</taxon>
        <taxon>Pseudomonadati</taxon>
        <taxon>Spirochaetota</taxon>
        <taxon>Spirochaetia</taxon>
        <taxon>Leptospirales</taxon>
        <taxon>Leptospiraceae</taxon>
        <taxon>Leptospira</taxon>
    </lineage>
</organism>
<dbReference type="SMART" id="SM00530">
    <property type="entry name" value="HTH_XRE"/>
    <property type="match status" value="1"/>
</dbReference>
<dbReference type="Gene3D" id="1.10.260.40">
    <property type="entry name" value="lambda repressor-like DNA-binding domains"/>
    <property type="match status" value="1"/>
</dbReference>
<dbReference type="Proteomes" id="UP000298277">
    <property type="component" value="Unassembled WGS sequence"/>
</dbReference>
<sequence>MTDPQVLKRIVAVFTYLKTTKGLNQKQLSSEFGVSESTITRLQNGQNTVTLRFLKQLQSIFDISDDWVLTGRGEMLLPKGNTDSSIELEEDLKLLRRIRKKKGLSDLIEILLKLSDRNLSAIQALAEKLHSK</sequence>
<dbReference type="InterPro" id="IPR010982">
    <property type="entry name" value="Lambda_DNA-bd_dom_sf"/>
</dbReference>
<gene>
    <name evidence="2" type="ORF">EHQ17_00495</name>
</gene>
<evidence type="ECO:0000259" key="1">
    <source>
        <dbReference type="PROSITE" id="PS50943"/>
    </source>
</evidence>